<proteinExistence type="predicted"/>
<sequence length="222" mass="22157">MPIQSPTVTPVVQLPVTGVDPTAASPVVTAVAVAPQLSAHDQALIAQTQAQFAGNAQPAVTAGDAAPAVAATANAGDTGNATATAGAATPSSGASDTQASANTSPDAGSGDGASQPEPELTASQKIAAKIASKKAQIVKLTGEIERLEGQFRSADLLDSVKAGSVIKARVGRAETAREVTASVTGVQQLEGGDVRYKIFFGEGFDAETIVIQPSQIVDVVQV</sequence>
<evidence type="ECO:0000313" key="2">
    <source>
        <dbReference type="EMBL" id="CAI3971360.1"/>
    </source>
</evidence>
<name>A0A9N6WSC3_9CAUD</name>
<protein>
    <submittedName>
        <fullName evidence="2">Uncharacterized protein</fullName>
    </submittedName>
</protein>
<dbReference type="EMBL" id="OX359471">
    <property type="protein sequence ID" value="CAI3971360.1"/>
    <property type="molecule type" value="Genomic_DNA"/>
</dbReference>
<evidence type="ECO:0000256" key="1">
    <source>
        <dbReference type="SAM" id="MobiDB-lite"/>
    </source>
</evidence>
<organism evidence="2">
    <name type="scientific">Variovorax phage VAC_51</name>
    <dbReference type="NCBI Taxonomy" id="2985242"/>
    <lineage>
        <taxon>Viruses</taxon>
        <taxon>Duplodnaviria</taxon>
        <taxon>Heunggongvirae</taxon>
        <taxon>Uroviricota</taxon>
        <taxon>Caudoviricetes</taxon>
        <taxon>Autographivirales</taxon>
        <taxon>Autoscriptoviridae</taxon>
        <taxon>Trelivelvirus</taxon>
        <taxon>Trelivelvirus VAC51</taxon>
    </lineage>
</organism>
<gene>
    <name evidence="2" type="ORF">VAC51_00029</name>
</gene>
<accession>A0A9N6WSC3</accession>
<reference evidence="2" key="1">
    <citation type="submission" date="2022-10" db="EMBL/GenBank/DDBJ databases">
        <authorList>
            <person name="Meaden S."/>
        </authorList>
    </citation>
    <scope>NUCLEOTIDE SEQUENCE</scope>
</reference>
<feature type="region of interest" description="Disordered" evidence="1">
    <location>
        <begin position="78"/>
        <end position="121"/>
    </location>
</feature>
<feature type="compositionally biased region" description="Low complexity" evidence="1">
    <location>
        <begin position="78"/>
        <end position="97"/>
    </location>
</feature>